<evidence type="ECO:0000313" key="2">
    <source>
        <dbReference type="EMBL" id="KJA25822.1"/>
    </source>
</evidence>
<evidence type="ECO:0000313" key="3">
    <source>
        <dbReference type="Proteomes" id="UP000054270"/>
    </source>
</evidence>
<dbReference type="Proteomes" id="UP000054270">
    <property type="component" value="Unassembled WGS sequence"/>
</dbReference>
<gene>
    <name evidence="2" type="ORF">HYPSUDRAFT_37305</name>
</gene>
<feature type="compositionally biased region" description="Polar residues" evidence="1">
    <location>
        <begin position="9"/>
        <end position="23"/>
    </location>
</feature>
<feature type="non-terminal residue" evidence="2">
    <location>
        <position position="1"/>
    </location>
</feature>
<dbReference type="STRING" id="945553.A0A0D2LEA9"/>
<sequence>MAERLNHLAYTQGTGHHSPNFNPRSVSLDIRTPEELAAVNEFLITLGRDVSAVPGRHNGVPSQSTFTSPESYFDPNNLSQLGLTGMPGLPANTFSDHAYSNPGPQYSNPNAYSSRSTHSMPQQQPQQSYNSNIYMNEPSIGYNPNDYSNPHAGRRANAHRYSQPFNAHYNHPTPPLESGGSPPSSVSTPATTTPPQVPMSMPDTFDYLRPARGPSSVAQLAPHEYMSKPHVRPMIPLKSLPPRERTLPPVTQLPPLRERDHRARPAPPPSAVASSSSAPARGPLYPLLMEEGDRAFRLPPLKDMYRSPSPPSRASTPSSAESSPRMLPGIHHIAGGSTSAGPRSPEPDELSRGVGSLELAQDERERRRHAALILDLLVKVNKDFKSRYAGGGGGSMRDVEMAAA</sequence>
<reference evidence="3" key="1">
    <citation type="submission" date="2014-04" db="EMBL/GenBank/DDBJ databases">
        <title>Evolutionary Origins and Diversification of the Mycorrhizal Mutualists.</title>
        <authorList>
            <consortium name="DOE Joint Genome Institute"/>
            <consortium name="Mycorrhizal Genomics Consortium"/>
            <person name="Kohler A."/>
            <person name="Kuo A."/>
            <person name="Nagy L.G."/>
            <person name="Floudas D."/>
            <person name="Copeland A."/>
            <person name="Barry K.W."/>
            <person name="Cichocki N."/>
            <person name="Veneault-Fourrey C."/>
            <person name="LaButti K."/>
            <person name="Lindquist E.A."/>
            <person name="Lipzen A."/>
            <person name="Lundell T."/>
            <person name="Morin E."/>
            <person name="Murat C."/>
            <person name="Riley R."/>
            <person name="Ohm R."/>
            <person name="Sun H."/>
            <person name="Tunlid A."/>
            <person name="Henrissat B."/>
            <person name="Grigoriev I.V."/>
            <person name="Hibbett D.S."/>
            <person name="Martin F."/>
        </authorList>
    </citation>
    <scope>NUCLEOTIDE SEQUENCE [LARGE SCALE GENOMIC DNA]</scope>
    <source>
        <strain evidence="3">FD-334 SS-4</strain>
    </source>
</reference>
<evidence type="ECO:0000256" key="1">
    <source>
        <dbReference type="SAM" id="MobiDB-lite"/>
    </source>
</evidence>
<feature type="region of interest" description="Disordered" evidence="1">
    <location>
        <begin position="233"/>
        <end position="284"/>
    </location>
</feature>
<accession>A0A0D2LEA9</accession>
<protein>
    <submittedName>
        <fullName evidence="2">Uncharacterized protein</fullName>
    </submittedName>
</protein>
<feature type="compositionally biased region" description="Low complexity" evidence="1">
    <location>
        <begin position="176"/>
        <end position="194"/>
    </location>
</feature>
<organism evidence="2 3">
    <name type="scientific">Hypholoma sublateritium (strain FD-334 SS-4)</name>
    <dbReference type="NCBI Taxonomy" id="945553"/>
    <lineage>
        <taxon>Eukaryota</taxon>
        <taxon>Fungi</taxon>
        <taxon>Dikarya</taxon>
        <taxon>Basidiomycota</taxon>
        <taxon>Agaricomycotina</taxon>
        <taxon>Agaricomycetes</taxon>
        <taxon>Agaricomycetidae</taxon>
        <taxon>Agaricales</taxon>
        <taxon>Agaricineae</taxon>
        <taxon>Strophariaceae</taxon>
        <taxon>Hypholoma</taxon>
    </lineage>
</organism>
<dbReference type="AlphaFoldDB" id="A0A0D2LEA9"/>
<feature type="region of interest" description="Disordered" evidence="1">
    <location>
        <begin position="1"/>
        <end position="23"/>
    </location>
</feature>
<proteinExistence type="predicted"/>
<dbReference type="OrthoDB" id="3040508at2759"/>
<feature type="compositionally biased region" description="Low complexity" evidence="1">
    <location>
        <begin position="312"/>
        <end position="325"/>
    </location>
</feature>
<feature type="region of interest" description="Disordered" evidence="1">
    <location>
        <begin position="300"/>
        <end position="364"/>
    </location>
</feature>
<feature type="region of interest" description="Disordered" evidence="1">
    <location>
        <begin position="93"/>
        <end position="202"/>
    </location>
</feature>
<name>A0A0D2LEA9_HYPSF</name>
<feature type="compositionally biased region" description="Polar residues" evidence="1">
    <location>
        <begin position="102"/>
        <end position="120"/>
    </location>
</feature>
<feature type="compositionally biased region" description="Low complexity" evidence="1">
    <location>
        <begin position="271"/>
        <end position="281"/>
    </location>
</feature>
<dbReference type="EMBL" id="KN817530">
    <property type="protein sequence ID" value="KJA25822.1"/>
    <property type="molecule type" value="Genomic_DNA"/>
</dbReference>
<keyword evidence="3" id="KW-1185">Reference proteome</keyword>